<dbReference type="EMBL" id="LRGB01000018">
    <property type="protein sequence ID" value="KZS21835.1"/>
    <property type="molecule type" value="Genomic_DNA"/>
</dbReference>
<reference evidence="2 3" key="1">
    <citation type="submission" date="2016-03" db="EMBL/GenBank/DDBJ databases">
        <title>EvidentialGene: Evidence-directed Construction of Genes on Genomes.</title>
        <authorList>
            <person name="Gilbert D.G."/>
            <person name="Choi J.-H."/>
            <person name="Mockaitis K."/>
            <person name="Colbourne J."/>
            <person name="Pfrender M."/>
        </authorList>
    </citation>
    <scope>NUCLEOTIDE SEQUENCE [LARGE SCALE GENOMIC DNA]</scope>
    <source>
        <strain evidence="2 3">Xinb3</strain>
        <tissue evidence="2">Complete organism</tissue>
    </source>
</reference>
<comment type="caution">
    <text evidence="2">The sequence shown here is derived from an EMBL/GenBank/DDBJ whole genome shotgun (WGS) entry which is preliminary data.</text>
</comment>
<dbReference type="OrthoDB" id="1607513at2759"/>
<name>A0A162T270_9CRUS</name>
<sequence length="373" mass="41362">MVFLVDVASVANEDWNDQLETEDVQLGLDEAMPSAESDLHNTEEEYSKCLKRITNQEDKAIELVSNLFGAPTPLQLAMLREIVAISKPFECASDDFQADFETIGNVISAYFGLKTALTLTAKDRNSMLIPNPASRLTPTVRHCKELCKALLTSIDRRFSFFLGDANYVLGDVEATSTATGENVTNSTTTEMTEQNFIRKRRDSGSLYLAVLEPHRPISIGPVKIMDEVDVYLNEPAVEVEELENPVDPVSTGWIKFSGYSEASVMEAVIPEIQMRYRVFRESMDDQAVHNLVQPVTSANDTADVANERASQPSITRKRRASQSLYSSVIETPRPGSVGPIKVIDELEAYLNEPGVPMEVPVDPVDPDIELRPT</sequence>
<organism evidence="2 3">
    <name type="scientific">Daphnia magna</name>
    <dbReference type="NCBI Taxonomy" id="35525"/>
    <lineage>
        <taxon>Eukaryota</taxon>
        <taxon>Metazoa</taxon>
        <taxon>Ecdysozoa</taxon>
        <taxon>Arthropoda</taxon>
        <taxon>Crustacea</taxon>
        <taxon>Branchiopoda</taxon>
        <taxon>Diplostraca</taxon>
        <taxon>Cladocera</taxon>
        <taxon>Anomopoda</taxon>
        <taxon>Daphniidae</taxon>
        <taxon>Daphnia</taxon>
    </lineage>
</organism>
<proteinExistence type="predicted"/>
<dbReference type="AlphaFoldDB" id="A0A162T270"/>
<evidence type="ECO:0000313" key="2">
    <source>
        <dbReference type="EMBL" id="KZS21835.1"/>
    </source>
</evidence>
<accession>A0A162T270</accession>
<gene>
    <name evidence="2" type="ORF">APZ42_011158</name>
</gene>
<evidence type="ECO:0000313" key="3">
    <source>
        <dbReference type="Proteomes" id="UP000076858"/>
    </source>
</evidence>
<protein>
    <submittedName>
        <fullName evidence="2">Uncharacterized protein</fullName>
    </submittedName>
</protein>
<evidence type="ECO:0000256" key="1">
    <source>
        <dbReference type="SAM" id="MobiDB-lite"/>
    </source>
</evidence>
<dbReference type="Proteomes" id="UP000076858">
    <property type="component" value="Unassembled WGS sequence"/>
</dbReference>
<keyword evidence="3" id="KW-1185">Reference proteome</keyword>
<feature type="region of interest" description="Disordered" evidence="1">
    <location>
        <begin position="354"/>
        <end position="373"/>
    </location>
</feature>